<dbReference type="InterPro" id="IPR036165">
    <property type="entry name" value="YefM-like_sf"/>
</dbReference>
<accession>A0A932I319</accession>
<reference evidence="3" key="1">
    <citation type="submission" date="2020-07" db="EMBL/GenBank/DDBJ databases">
        <title>Huge and variable diversity of episymbiotic CPR bacteria and DPANN archaea in groundwater ecosystems.</title>
        <authorList>
            <person name="He C.Y."/>
            <person name="Keren R."/>
            <person name="Whittaker M."/>
            <person name="Farag I.F."/>
            <person name="Doudna J."/>
            <person name="Cate J.H.D."/>
            <person name="Banfield J.F."/>
        </authorList>
    </citation>
    <scope>NUCLEOTIDE SEQUENCE</scope>
    <source>
        <strain evidence="3">NC_groundwater_763_Ag_S-0.2um_68_21</strain>
    </source>
</reference>
<protein>
    <recommendedName>
        <fullName evidence="2">Antitoxin</fullName>
    </recommendedName>
</protein>
<comment type="similarity">
    <text evidence="1 2">Belongs to the phD/YefM antitoxin family.</text>
</comment>
<dbReference type="EMBL" id="JACPUR010000030">
    <property type="protein sequence ID" value="MBI3128421.1"/>
    <property type="molecule type" value="Genomic_DNA"/>
</dbReference>
<dbReference type="Pfam" id="PF02604">
    <property type="entry name" value="PhdYeFM_antitox"/>
    <property type="match status" value="1"/>
</dbReference>
<dbReference type="SUPFAM" id="SSF143120">
    <property type="entry name" value="YefM-like"/>
    <property type="match status" value="1"/>
</dbReference>
<gene>
    <name evidence="3" type="ORF">HYZ11_12515</name>
</gene>
<evidence type="ECO:0000256" key="1">
    <source>
        <dbReference type="ARBA" id="ARBA00009981"/>
    </source>
</evidence>
<organism evidence="3 4">
    <name type="scientific">Tectimicrobiota bacterium</name>
    <dbReference type="NCBI Taxonomy" id="2528274"/>
    <lineage>
        <taxon>Bacteria</taxon>
        <taxon>Pseudomonadati</taxon>
        <taxon>Nitrospinota/Tectimicrobiota group</taxon>
        <taxon>Candidatus Tectimicrobiota</taxon>
    </lineage>
</organism>
<name>A0A932I319_UNCTE</name>
<dbReference type="AlphaFoldDB" id="A0A932I319"/>
<comment type="function">
    <text evidence="2">Antitoxin component of a type II toxin-antitoxin (TA) system.</text>
</comment>
<dbReference type="NCBIfam" id="TIGR01552">
    <property type="entry name" value="phd_fam"/>
    <property type="match status" value="1"/>
</dbReference>
<dbReference type="Proteomes" id="UP000782312">
    <property type="component" value="Unassembled WGS sequence"/>
</dbReference>
<dbReference type="Gene3D" id="3.40.1620.10">
    <property type="entry name" value="YefM-like domain"/>
    <property type="match status" value="1"/>
</dbReference>
<proteinExistence type="inferred from homology"/>
<comment type="caution">
    <text evidence="3">The sequence shown here is derived from an EMBL/GenBank/DDBJ whole genome shotgun (WGS) entry which is preliminary data.</text>
</comment>
<dbReference type="InterPro" id="IPR006442">
    <property type="entry name" value="Antitoxin_Phd/YefM"/>
</dbReference>
<evidence type="ECO:0000256" key="2">
    <source>
        <dbReference type="RuleBase" id="RU362080"/>
    </source>
</evidence>
<sequence length="99" mass="11054">MKKTTFTTVAARNAFSEVINLAAYGKERIALTRRGKTIAYVVPPDDIEALEAIEDRIDAEAARKIVARVAQGKEKTYPLEEVARELGVRLPARKRRKTA</sequence>
<evidence type="ECO:0000313" key="3">
    <source>
        <dbReference type="EMBL" id="MBI3128421.1"/>
    </source>
</evidence>
<evidence type="ECO:0000313" key="4">
    <source>
        <dbReference type="Proteomes" id="UP000782312"/>
    </source>
</evidence>